<reference evidence="2 3" key="1">
    <citation type="journal article" date="2022" name="BMC Microbiol.">
        <title>Whole genome sequencing of Moraxella bovis strains from North America reveals two genotypes with different genetic determinants.</title>
        <authorList>
            <person name="Wynn E.L."/>
            <person name="Hille M.M."/>
            <person name="Loy J.D."/>
            <person name="Schuller G."/>
            <person name="Kuhn K.L."/>
            <person name="Dickey A.M."/>
            <person name="Bono J.L."/>
            <person name="Clawson M.L."/>
        </authorList>
    </citation>
    <scope>NUCLEOTIDE SEQUENCE [LARGE SCALE GENOMIC DNA]</scope>
    <source>
        <strain evidence="1">SAM102599</strain>
        <strain evidence="2 3">SAM57978</strain>
    </source>
</reference>
<keyword evidence="4" id="KW-1185">Reference proteome</keyword>
<dbReference type="EMBL" id="CP087781">
    <property type="protein sequence ID" value="UZA50680.1"/>
    <property type="molecule type" value="Genomic_DNA"/>
</dbReference>
<dbReference type="AlphaFoldDB" id="A0AAQ2QC40"/>
<dbReference type="Proteomes" id="UP001163632">
    <property type="component" value="Chromosome"/>
</dbReference>
<accession>A0AAQ2QC40</accession>
<evidence type="ECO:0000313" key="4">
    <source>
        <dbReference type="Proteomes" id="UP001163632"/>
    </source>
</evidence>
<gene>
    <name evidence="1" type="ORF">LP092_09100</name>
    <name evidence="2" type="ORF">LP129_09055</name>
</gene>
<sequence>MRDDVPYDDWLNLSLWVNPSHRLDGDIIMIYLSYPLMSSNPKRNGLEVLEDPSWMTWISNTAIAPHIIALCYL</sequence>
<evidence type="ECO:0000313" key="2">
    <source>
        <dbReference type="EMBL" id="UZA50680.1"/>
    </source>
</evidence>
<dbReference type="GeneID" id="77188304"/>
<dbReference type="Proteomes" id="UP001163283">
    <property type="component" value="Chromosome"/>
</dbReference>
<name>A0AAQ2QC40_MORBO</name>
<protein>
    <submittedName>
        <fullName evidence="2">Uncharacterized protein</fullName>
    </submittedName>
</protein>
<dbReference type="RefSeq" id="WP_147287379.1">
    <property type="nucleotide sequence ID" value="NZ_CP030241.1"/>
</dbReference>
<evidence type="ECO:0000313" key="1">
    <source>
        <dbReference type="EMBL" id="UZA02146.1"/>
    </source>
</evidence>
<organism evidence="2 3">
    <name type="scientific">Moraxella bovis</name>
    <dbReference type="NCBI Taxonomy" id="476"/>
    <lineage>
        <taxon>Bacteria</taxon>
        <taxon>Pseudomonadati</taxon>
        <taxon>Pseudomonadota</taxon>
        <taxon>Gammaproteobacteria</taxon>
        <taxon>Moraxellales</taxon>
        <taxon>Moraxellaceae</taxon>
        <taxon>Moraxella</taxon>
    </lineage>
</organism>
<proteinExistence type="predicted"/>
<evidence type="ECO:0000313" key="3">
    <source>
        <dbReference type="Proteomes" id="UP001163283"/>
    </source>
</evidence>
<dbReference type="EMBL" id="CP087830">
    <property type="protein sequence ID" value="UZA02146.1"/>
    <property type="molecule type" value="Genomic_DNA"/>
</dbReference>